<accession>F8F3W6</accession>
<dbReference type="HOGENOM" id="CLU_055978_3_0_12"/>
<dbReference type="Proteomes" id="UP000000503">
    <property type="component" value="Chromosome"/>
</dbReference>
<gene>
    <name evidence="3" type="ordered locus">Spica_2375</name>
</gene>
<reference evidence="4" key="1">
    <citation type="journal article" date="2013" name="Stand. Genomic Sci.">
        <title>Genome sequence of the thermophilic fresh-water bacterium Spirochaeta caldaria type strain (H1(T)), reclassification of Spirochaeta caldaria, Spirochaeta stenostrepta, and Spirochaeta zuelzerae in the genus Treponema as Treponema caldaria comb. nov., Treponema stenostrepta comb. nov., and Treponema zuelzerae comb. nov., and emendation of the genus Treponema.</title>
        <authorList>
            <person name="Abt B."/>
            <person name="Goker M."/>
            <person name="Scheuner C."/>
            <person name="Han C."/>
            <person name="Lu M."/>
            <person name="Misra M."/>
            <person name="Lapidus A."/>
            <person name="Nolan M."/>
            <person name="Lucas S."/>
            <person name="Hammon N."/>
            <person name="Deshpande S."/>
            <person name="Cheng J.F."/>
            <person name="Tapia R."/>
            <person name="Goodwin L.A."/>
            <person name="Pitluck S."/>
            <person name="Liolios K."/>
            <person name="Pagani I."/>
            <person name="Ivanova N."/>
            <person name="Mavromatis K."/>
            <person name="Mikhailova N."/>
            <person name="Huntemann M."/>
            <person name="Pati A."/>
            <person name="Chen A."/>
            <person name="Palaniappan K."/>
            <person name="Land M."/>
            <person name="Hauser L."/>
            <person name="Jeffries C.D."/>
            <person name="Rohde M."/>
            <person name="Spring S."/>
            <person name="Gronow S."/>
            <person name="Detter J.C."/>
            <person name="Bristow J."/>
            <person name="Eisen J.A."/>
            <person name="Markowitz V."/>
            <person name="Hugenholtz P."/>
            <person name="Kyrpides N.C."/>
            <person name="Woyke T."/>
            <person name="Klenk H.P."/>
        </authorList>
    </citation>
    <scope>NUCLEOTIDE SEQUENCE</scope>
    <source>
        <strain evidence="4">ATCC 51460 / DSM 7334 / H1</strain>
    </source>
</reference>
<dbReference type="SMART" id="SM00463">
    <property type="entry name" value="SMR"/>
    <property type="match status" value="1"/>
</dbReference>
<proteinExistence type="predicted"/>
<dbReference type="KEGG" id="scd:Spica_2375"/>
<keyword evidence="4" id="KW-1185">Reference proteome</keyword>
<dbReference type="PROSITE" id="PS50828">
    <property type="entry name" value="SMR"/>
    <property type="match status" value="1"/>
</dbReference>
<dbReference type="Gene3D" id="3.30.1370.110">
    <property type="match status" value="1"/>
</dbReference>
<dbReference type="eggNOG" id="COG2840">
    <property type="taxonomic scope" value="Bacteria"/>
</dbReference>
<dbReference type="STRING" id="744872.Spica_2375"/>
<dbReference type="OrthoDB" id="7165597at2"/>
<protein>
    <submittedName>
        <fullName evidence="3">Smr protein/MutS2</fullName>
    </submittedName>
</protein>
<feature type="domain" description="Smr" evidence="2">
    <location>
        <begin position="91"/>
        <end position="171"/>
    </location>
</feature>
<evidence type="ECO:0000313" key="3">
    <source>
        <dbReference type="EMBL" id="AEJ20485.1"/>
    </source>
</evidence>
<dbReference type="AlphaFoldDB" id="F8F3W6"/>
<feature type="region of interest" description="Disordered" evidence="1">
    <location>
        <begin position="1"/>
        <end position="26"/>
    </location>
</feature>
<dbReference type="PANTHER" id="PTHR35562">
    <property type="entry name" value="DNA ENDONUCLEASE SMRA-RELATED"/>
    <property type="match status" value="1"/>
</dbReference>
<dbReference type="InterPro" id="IPR036063">
    <property type="entry name" value="Smr_dom_sf"/>
</dbReference>
<evidence type="ECO:0000313" key="4">
    <source>
        <dbReference type="Proteomes" id="UP000000503"/>
    </source>
</evidence>
<organism evidence="3 4">
    <name type="scientific">Gracilinema caldarium (strain ATCC 51460 / DSM 7334 / H1)</name>
    <name type="common">Treponema caldarium</name>
    <dbReference type="NCBI Taxonomy" id="744872"/>
    <lineage>
        <taxon>Bacteria</taxon>
        <taxon>Pseudomonadati</taxon>
        <taxon>Spirochaetota</taxon>
        <taxon>Spirochaetia</taxon>
        <taxon>Spirochaetales</taxon>
        <taxon>Breznakiellaceae</taxon>
        <taxon>Gracilinema</taxon>
    </lineage>
</organism>
<evidence type="ECO:0000259" key="2">
    <source>
        <dbReference type="PROSITE" id="PS50828"/>
    </source>
</evidence>
<dbReference type="SUPFAM" id="SSF160443">
    <property type="entry name" value="SMR domain-like"/>
    <property type="match status" value="1"/>
</dbReference>
<dbReference type="Pfam" id="PF01713">
    <property type="entry name" value="Smr"/>
    <property type="match status" value="1"/>
</dbReference>
<dbReference type="InterPro" id="IPR002625">
    <property type="entry name" value="Smr_dom"/>
</dbReference>
<dbReference type="EMBL" id="CP002868">
    <property type="protein sequence ID" value="AEJ20485.1"/>
    <property type="molecule type" value="Genomic_DNA"/>
</dbReference>
<dbReference type="PANTHER" id="PTHR35562:SF2">
    <property type="entry name" value="DNA ENDONUCLEASE SMRA-RELATED"/>
    <property type="match status" value="1"/>
</dbReference>
<name>F8F3W6_GRAC1</name>
<dbReference type="RefSeq" id="WP_013969766.1">
    <property type="nucleotide sequence ID" value="NC_015732.1"/>
</dbReference>
<sequence length="179" mass="20074">MDFGDILDEWERQTAKPAGKKAIKAQERALNQQAHNGVLPPDEKVNPLTAWLRVHGVEDKDNKSSDRELSDMELRRQERKRLSQKAPDAVVDLHGLTRDEAWDQLILFFNKAKNHGAEKVLIIHGKGNHSEGEAVLKRTTLQFIEQCPYAGMHGHPPAEGGGSGATWVCLKKDITARDR</sequence>
<evidence type="ECO:0000256" key="1">
    <source>
        <dbReference type="SAM" id="MobiDB-lite"/>
    </source>
</evidence>